<dbReference type="STRING" id="325452.A0A421GFD4"/>
<keyword evidence="6" id="KW-1185">Reference proteome</keyword>
<comment type="caution">
    <text evidence="5">The sequence shown here is derived from an EMBL/GenBank/DDBJ whole genome shotgun (WGS) entry which is preliminary data.</text>
</comment>
<evidence type="ECO:0000313" key="6">
    <source>
        <dbReference type="Proteomes" id="UP000285624"/>
    </source>
</evidence>
<comment type="similarity">
    <text evidence="1">Belongs to the GST superfamily.</text>
</comment>
<dbReference type="Gene3D" id="3.40.30.10">
    <property type="entry name" value="Glutaredoxin"/>
    <property type="match status" value="1"/>
</dbReference>
<evidence type="ECO:0000259" key="4">
    <source>
        <dbReference type="PROSITE" id="PS50405"/>
    </source>
</evidence>
<dbReference type="AlphaFoldDB" id="A0A421GFD4"/>
<evidence type="ECO:0000259" key="3">
    <source>
        <dbReference type="PROSITE" id="PS50404"/>
    </source>
</evidence>
<dbReference type="EMBL" id="MBDN02000433">
    <property type="protein sequence ID" value="RLN75358.1"/>
    <property type="molecule type" value="Genomic_DNA"/>
</dbReference>
<organism evidence="5 6">
    <name type="scientific">Phytophthora kernoviae</name>
    <dbReference type="NCBI Taxonomy" id="325452"/>
    <lineage>
        <taxon>Eukaryota</taxon>
        <taxon>Sar</taxon>
        <taxon>Stramenopiles</taxon>
        <taxon>Oomycota</taxon>
        <taxon>Peronosporomycetes</taxon>
        <taxon>Peronosporales</taxon>
        <taxon>Peronosporaceae</taxon>
        <taxon>Phytophthora</taxon>
    </lineage>
</organism>
<sequence>MAKTSHVEAAADGDDWLVVPCESHASVKVEPEDDGSVEETQTLNQGRLQTEPEPDNVAVQSFQPENRAFYQIGDEVMVGAVVAGKKYPEWRNACVTARGNAKANGSFQIELDTDGCLCWMDAQDELLCPKGTHKAINAGVKNVAAVLAAPPSLLPNYFELPDEPPRPPACSDEIESMSDMMHDMEVIDGDDCRDGDFSGGVDGQVPPTPSEMIPLPLELLEENSKDENWRFQLEIGELIDALDTDNVWYESRVVAMSSTLVKLHYRGWTSKWDEWVERTSTRIAPLHTKVRNWRAFKVYDEVLVGRNVPSKKYPEWRNAVVTVVAREVDGPLRIEVEIDGSKMWLDAQDELLCPPAWRILIALEEKKLPYRSVCVSFSSGVLKTPFFRALNPRMRIPVLVEPAELPVPGEESESTDEETPKSKVAEAAMGISRLMTSSVSQYRTIVYESGAILEYLEKKYPGAPCMPESPAQYAIAQSRLHEANEILSVVGDLVVYLRRFPQERRNPAVLSAKWASVESELSLWEAYLGSHQFLVDQEKPYLCDFTLFTNVAYAVRCGLQLDGLYPRLAMFYVRLCARGSIETTWPPHWRTTIGLKVLTKTCCYCGGRADQPCVCKQRSMPPRAMMPPPSMPSQQTS</sequence>
<dbReference type="PANTHER" id="PTHR44051:SF8">
    <property type="entry name" value="GLUTATHIONE S-TRANSFERASE GSTA"/>
    <property type="match status" value="1"/>
</dbReference>
<dbReference type="InterPro" id="IPR036282">
    <property type="entry name" value="Glutathione-S-Trfase_C_sf"/>
</dbReference>
<dbReference type="Proteomes" id="UP000285624">
    <property type="component" value="Unassembled WGS sequence"/>
</dbReference>
<evidence type="ECO:0000256" key="1">
    <source>
        <dbReference type="ARBA" id="ARBA00007409"/>
    </source>
</evidence>
<dbReference type="SFLD" id="SFLDG00358">
    <property type="entry name" value="Main_(cytGST)"/>
    <property type="match status" value="1"/>
</dbReference>
<dbReference type="SUPFAM" id="SSF47616">
    <property type="entry name" value="GST C-terminal domain-like"/>
    <property type="match status" value="1"/>
</dbReference>
<dbReference type="PANTHER" id="PTHR44051">
    <property type="entry name" value="GLUTATHIONE S-TRANSFERASE-RELATED"/>
    <property type="match status" value="1"/>
</dbReference>
<dbReference type="InterPro" id="IPR036249">
    <property type="entry name" value="Thioredoxin-like_sf"/>
</dbReference>
<feature type="domain" description="GST N-terminal" evidence="3">
    <location>
        <begin position="343"/>
        <end position="464"/>
    </location>
</feature>
<dbReference type="Gene3D" id="2.30.30.140">
    <property type="match status" value="1"/>
</dbReference>
<dbReference type="InterPro" id="IPR040079">
    <property type="entry name" value="Glutathione_S-Trfase"/>
</dbReference>
<dbReference type="SFLD" id="SFLDS00019">
    <property type="entry name" value="Glutathione_Transferase_(cytos"/>
    <property type="match status" value="1"/>
</dbReference>
<proteinExistence type="inferred from homology"/>
<protein>
    <recommendedName>
        <fullName evidence="7">GST N-terminal domain-containing protein</fullName>
    </recommendedName>
</protein>
<name>A0A421GFD4_9STRA</name>
<dbReference type="SUPFAM" id="SSF54160">
    <property type="entry name" value="Chromo domain-like"/>
    <property type="match status" value="1"/>
</dbReference>
<dbReference type="Gene3D" id="1.20.1050.10">
    <property type="match status" value="1"/>
</dbReference>
<dbReference type="PROSITE" id="PS50405">
    <property type="entry name" value="GST_CTER"/>
    <property type="match status" value="1"/>
</dbReference>
<evidence type="ECO:0000313" key="5">
    <source>
        <dbReference type="EMBL" id="RLN75358.1"/>
    </source>
</evidence>
<feature type="compositionally biased region" description="Polar residues" evidence="2">
    <location>
        <begin position="38"/>
        <end position="48"/>
    </location>
</feature>
<dbReference type="InterPro" id="IPR016197">
    <property type="entry name" value="Chromo-like_dom_sf"/>
</dbReference>
<dbReference type="Pfam" id="PF13409">
    <property type="entry name" value="GST_N_2"/>
    <property type="match status" value="1"/>
</dbReference>
<dbReference type="InterPro" id="IPR010987">
    <property type="entry name" value="Glutathione-S-Trfase_C-like"/>
</dbReference>
<dbReference type="InterPro" id="IPR004045">
    <property type="entry name" value="Glutathione_S-Trfase_N"/>
</dbReference>
<gene>
    <name evidence="5" type="ORF">BBO99_00008395</name>
</gene>
<feature type="region of interest" description="Disordered" evidence="2">
    <location>
        <begin position="27"/>
        <end position="51"/>
    </location>
</feature>
<dbReference type="PROSITE" id="PS50404">
    <property type="entry name" value="GST_NTER"/>
    <property type="match status" value="1"/>
</dbReference>
<reference evidence="5 6" key="1">
    <citation type="journal article" date="2019" name="Mol. Plant Pathol.">
        <title>Genome sequencing of oomycete isolates from Chile supports the New Zealand origin of Phytophthora kernoviae and makes available the first Nothophytophthora sp. genome.</title>
        <authorList>
            <person name="Studholme D.J."/>
            <person name="Panda P."/>
            <person name="Sanfuentes Von Stowasser E."/>
            <person name="Gonzalez M."/>
            <person name="Hill R."/>
            <person name="Sambles C."/>
            <person name="Grant M."/>
            <person name="Williams N.M."/>
            <person name="McDougal R.L."/>
        </authorList>
    </citation>
    <scope>NUCLEOTIDE SEQUENCE [LARGE SCALE GENOMIC DNA]</scope>
    <source>
        <strain evidence="5">Chile4</strain>
    </source>
</reference>
<accession>A0A421GFD4</accession>
<feature type="domain" description="GST C-terminal" evidence="4">
    <location>
        <begin position="469"/>
        <end position="613"/>
    </location>
</feature>
<dbReference type="SUPFAM" id="SSF52833">
    <property type="entry name" value="Thioredoxin-like"/>
    <property type="match status" value="1"/>
</dbReference>
<evidence type="ECO:0008006" key="7">
    <source>
        <dbReference type="Google" id="ProtNLM"/>
    </source>
</evidence>
<dbReference type="CDD" id="cd20104">
    <property type="entry name" value="MBT_PHF20L1-like"/>
    <property type="match status" value="1"/>
</dbReference>
<evidence type="ECO:0000256" key="2">
    <source>
        <dbReference type="SAM" id="MobiDB-lite"/>
    </source>
</evidence>